<dbReference type="PANTHER" id="PTHR43649:SF31">
    <property type="entry name" value="SN-GLYCEROL-3-PHOSPHATE-BINDING PERIPLASMIC PROTEIN UGPB"/>
    <property type="match status" value="1"/>
</dbReference>
<evidence type="ECO:0000256" key="1">
    <source>
        <dbReference type="ARBA" id="ARBA00004196"/>
    </source>
</evidence>
<dbReference type="EMBL" id="VNJJ01000007">
    <property type="protein sequence ID" value="TVX99103.1"/>
    <property type="molecule type" value="Genomic_DNA"/>
</dbReference>
<reference evidence="5 6" key="1">
    <citation type="submission" date="2019-07" db="EMBL/GenBank/DDBJ databases">
        <authorList>
            <person name="Kim J."/>
        </authorList>
    </citation>
    <scope>NUCLEOTIDE SEQUENCE [LARGE SCALE GENOMIC DNA]</scope>
    <source>
        <strain evidence="5 6">G13</strain>
    </source>
</reference>
<proteinExistence type="inferred from homology"/>
<evidence type="ECO:0000256" key="2">
    <source>
        <dbReference type="ARBA" id="ARBA00008520"/>
    </source>
</evidence>
<dbReference type="SUPFAM" id="SSF53850">
    <property type="entry name" value="Periplasmic binding protein-like II"/>
    <property type="match status" value="1"/>
</dbReference>
<evidence type="ECO:0000313" key="5">
    <source>
        <dbReference type="EMBL" id="TVX99103.1"/>
    </source>
</evidence>
<dbReference type="Proteomes" id="UP000316330">
    <property type="component" value="Unassembled WGS sequence"/>
</dbReference>
<name>A0A559JGU9_9BACL</name>
<dbReference type="AlphaFoldDB" id="A0A559JGU9"/>
<keyword evidence="6" id="KW-1185">Reference proteome</keyword>
<keyword evidence="4" id="KW-0732">Signal</keyword>
<dbReference type="GO" id="GO:0030313">
    <property type="term" value="C:cell envelope"/>
    <property type="evidence" value="ECO:0007669"/>
    <property type="project" value="UniProtKB-SubCell"/>
</dbReference>
<accession>A0A559JGU9</accession>
<dbReference type="PANTHER" id="PTHR43649">
    <property type="entry name" value="ARABINOSE-BINDING PROTEIN-RELATED"/>
    <property type="match status" value="1"/>
</dbReference>
<evidence type="ECO:0000256" key="3">
    <source>
        <dbReference type="ARBA" id="ARBA00022448"/>
    </source>
</evidence>
<comment type="caution">
    <text evidence="5">The sequence shown here is derived from an EMBL/GenBank/DDBJ whole genome shotgun (WGS) entry which is preliminary data.</text>
</comment>
<evidence type="ECO:0000313" key="6">
    <source>
        <dbReference type="Proteomes" id="UP000316330"/>
    </source>
</evidence>
<dbReference type="RefSeq" id="WP_144702945.1">
    <property type="nucleotide sequence ID" value="NZ_VNJJ01000007.1"/>
</dbReference>
<gene>
    <name evidence="5" type="ORF">FPZ45_14310</name>
</gene>
<dbReference type="Pfam" id="PF13416">
    <property type="entry name" value="SBP_bac_8"/>
    <property type="match status" value="1"/>
</dbReference>
<evidence type="ECO:0000256" key="4">
    <source>
        <dbReference type="ARBA" id="ARBA00022729"/>
    </source>
</evidence>
<keyword evidence="3" id="KW-0813">Transport</keyword>
<dbReference type="Gene3D" id="3.40.190.10">
    <property type="entry name" value="Periplasmic binding protein-like II"/>
    <property type="match status" value="1"/>
</dbReference>
<comment type="similarity">
    <text evidence="2">Belongs to the bacterial solute-binding protein 1 family.</text>
</comment>
<protein>
    <submittedName>
        <fullName evidence="5">Extracellular solute-binding protein</fullName>
    </submittedName>
</protein>
<dbReference type="OrthoDB" id="9815017at2"/>
<organism evidence="5 6">
    <name type="scientific">Cohnella terricola</name>
    <dbReference type="NCBI Taxonomy" id="1289167"/>
    <lineage>
        <taxon>Bacteria</taxon>
        <taxon>Bacillati</taxon>
        <taxon>Bacillota</taxon>
        <taxon>Bacilli</taxon>
        <taxon>Bacillales</taxon>
        <taxon>Paenibacillaceae</taxon>
        <taxon>Cohnella</taxon>
    </lineage>
</organism>
<sequence>MYKNLALISFLLIGMFLSGCQIISKEKHNEQGTLVVLDTDEQRFRTEYLGTINRSYPKLEVVLVPYENYRNEQTKQGNLTNQEILSGAIEYYLPDIIIARERADFKKLMSDNRLAPLDRGIKSDKYDQDPLDPKLISSLRGDDGLQYALSSHFTSTVLYYNQSAFQQAGVATPNDGMTWEEVYLTAARFSGNSINNNKEYGLYLPNANSTFSAVLNLAYEQGIGFFTPKKELALRTPEWVKVWETVTKAVTSGALFPFGQDAAGEDPIKQFSEGKIAMIYGDDRLIAQIINRKADWAMVSEPIHSKQPDVGNNYRYLQYMGLSVNAPHRDLAWEVMKLLNGEKAALSFSGQGIPIRKAVANIRYNHLDLKAFYSLRPRDSEFEDPAPTGLDPEFYLDLYSEGDKKVKEVIENKVTIDQALLELEELGQVLVKRYTKVE</sequence>
<dbReference type="InterPro" id="IPR006059">
    <property type="entry name" value="SBP"/>
</dbReference>
<comment type="subcellular location">
    <subcellularLocation>
        <location evidence="1">Cell envelope</location>
    </subcellularLocation>
</comment>
<dbReference type="InterPro" id="IPR050490">
    <property type="entry name" value="Bact_solute-bd_prot1"/>
</dbReference>
<dbReference type="PROSITE" id="PS51257">
    <property type="entry name" value="PROKAR_LIPOPROTEIN"/>
    <property type="match status" value="1"/>
</dbReference>